<reference evidence="1 2" key="1">
    <citation type="journal article" date="2024" name="BMC Genomics">
        <title>De novo assembly and annotation of Popillia japonica's genome with initial clues to its potential as an invasive pest.</title>
        <authorList>
            <person name="Cucini C."/>
            <person name="Boschi S."/>
            <person name="Funari R."/>
            <person name="Cardaioli E."/>
            <person name="Iannotti N."/>
            <person name="Marturano G."/>
            <person name="Paoli F."/>
            <person name="Bruttini M."/>
            <person name="Carapelli A."/>
            <person name="Frati F."/>
            <person name="Nardi F."/>
        </authorList>
    </citation>
    <scope>NUCLEOTIDE SEQUENCE [LARGE SCALE GENOMIC DNA]</scope>
    <source>
        <strain evidence="1">DMR45628</strain>
    </source>
</reference>
<evidence type="ECO:0000313" key="2">
    <source>
        <dbReference type="Proteomes" id="UP001458880"/>
    </source>
</evidence>
<organism evidence="1 2">
    <name type="scientific">Popillia japonica</name>
    <name type="common">Japanese beetle</name>
    <dbReference type="NCBI Taxonomy" id="7064"/>
    <lineage>
        <taxon>Eukaryota</taxon>
        <taxon>Metazoa</taxon>
        <taxon>Ecdysozoa</taxon>
        <taxon>Arthropoda</taxon>
        <taxon>Hexapoda</taxon>
        <taxon>Insecta</taxon>
        <taxon>Pterygota</taxon>
        <taxon>Neoptera</taxon>
        <taxon>Endopterygota</taxon>
        <taxon>Coleoptera</taxon>
        <taxon>Polyphaga</taxon>
        <taxon>Scarabaeiformia</taxon>
        <taxon>Scarabaeidae</taxon>
        <taxon>Rutelinae</taxon>
        <taxon>Popillia</taxon>
    </lineage>
</organism>
<accession>A0AAW1JH71</accession>
<dbReference type="AlphaFoldDB" id="A0AAW1JH71"/>
<sequence length="68" mass="7628">MYSAADVALSRRSVKGFEGVDRDDLETWMKIDEEKMRKIQDTKSKDSSAIVSETLGIASTDDDSDRNL</sequence>
<proteinExistence type="predicted"/>
<evidence type="ECO:0000313" key="1">
    <source>
        <dbReference type="EMBL" id="KAK9702432.1"/>
    </source>
</evidence>
<protein>
    <submittedName>
        <fullName evidence="1">Uncharacterized protein</fullName>
    </submittedName>
</protein>
<keyword evidence="2" id="KW-1185">Reference proteome</keyword>
<name>A0AAW1JH71_POPJA</name>
<gene>
    <name evidence="1" type="ORF">QE152_g29951</name>
</gene>
<dbReference type="Proteomes" id="UP001458880">
    <property type="component" value="Unassembled WGS sequence"/>
</dbReference>
<dbReference type="EMBL" id="JASPKY010000392">
    <property type="protein sequence ID" value="KAK9702432.1"/>
    <property type="molecule type" value="Genomic_DNA"/>
</dbReference>
<comment type="caution">
    <text evidence="1">The sequence shown here is derived from an EMBL/GenBank/DDBJ whole genome shotgun (WGS) entry which is preliminary data.</text>
</comment>